<reference evidence="5 6" key="1">
    <citation type="submission" date="2016-06" db="EMBL/GenBank/DDBJ databases">
        <title>Genome sequence of Porphyrobacter dokdonensis DSW-74.</title>
        <authorList>
            <person name="Kim J.F."/>
            <person name="Song J.Y."/>
        </authorList>
    </citation>
    <scope>NUCLEOTIDE SEQUENCE [LARGE SCALE GENOMIC DNA]</scope>
    <source>
        <strain evidence="5 6">DSW-74</strain>
    </source>
</reference>
<evidence type="ECO:0000256" key="3">
    <source>
        <dbReference type="ARBA" id="ARBA00023125"/>
    </source>
</evidence>
<dbReference type="GO" id="GO:0003677">
    <property type="term" value="F:DNA binding"/>
    <property type="evidence" value="ECO:0007669"/>
    <property type="project" value="UniProtKB-KW"/>
</dbReference>
<evidence type="ECO:0000256" key="1">
    <source>
        <dbReference type="ARBA" id="ARBA00010923"/>
    </source>
</evidence>
<protein>
    <submittedName>
        <fullName evidence="5">Putative Type I restriction-modification system</fullName>
    </submittedName>
</protein>
<proteinExistence type="inferred from homology"/>
<dbReference type="REBASE" id="171096">
    <property type="entry name" value="S.Pdo74ORF2142P"/>
</dbReference>
<dbReference type="InterPro" id="IPR052021">
    <property type="entry name" value="Type-I_RS_S_subunit"/>
</dbReference>
<organism evidence="5 6">
    <name type="scientific">Erythrobacter dokdonensis DSW-74</name>
    <dbReference type="NCBI Taxonomy" id="1300349"/>
    <lineage>
        <taxon>Bacteria</taxon>
        <taxon>Pseudomonadati</taxon>
        <taxon>Pseudomonadota</taxon>
        <taxon>Alphaproteobacteria</taxon>
        <taxon>Sphingomonadales</taxon>
        <taxon>Erythrobacteraceae</taxon>
        <taxon>Erythrobacter/Porphyrobacter group</taxon>
        <taxon>Erythrobacter</taxon>
    </lineage>
</organism>
<dbReference type="Pfam" id="PF01420">
    <property type="entry name" value="Methylase_S"/>
    <property type="match status" value="1"/>
</dbReference>
<evidence type="ECO:0000313" key="5">
    <source>
        <dbReference type="EMBL" id="OBV10539.1"/>
    </source>
</evidence>
<evidence type="ECO:0000256" key="2">
    <source>
        <dbReference type="ARBA" id="ARBA00022747"/>
    </source>
</evidence>
<dbReference type="PANTHER" id="PTHR30408:SF12">
    <property type="entry name" value="TYPE I RESTRICTION ENZYME MJAVIII SPECIFICITY SUBUNIT"/>
    <property type="match status" value="1"/>
</dbReference>
<dbReference type="InterPro" id="IPR044946">
    <property type="entry name" value="Restrct_endonuc_typeI_TRD_sf"/>
</dbReference>
<dbReference type="AlphaFoldDB" id="A0A1A7BDH1"/>
<comment type="caution">
    <text evidence="5">The sequence shown here is derived from an EMBL/GenBank/DDBJ whole genome shotgun (WGS) entry which is preliminary data.</text>
</comment>
<keyword evidence="6" id="KW-1185">Reference proteome</keyword>
<dbReference type="Gene3D" id="3.90.220.20">
    <property type="entry name" value="DNA methylase specificity domains"/>
    <property type="match status" value="2"/>
</dbReference>
<gene>
    <name evidence="5" type="ORF">I603_2141</name>
</gene>
<dbReference type="PATRIC" id="fig|1300349.4.peg.2134"/>
<keyword evidence="2" id="KW-0680">Restriction system</keyword>
<comment type="similarity">
    <text evidence="1">Belongs to the type-I restriction system S methylase family.</text>
</comment>
<feature type="domain" description="Type I restriction modification DNA specificity" evidence="4">
    <location>
        <begin position="12"/>
        <end position="124"/>
    </location>
</feature>
<dbReference type="PANTHER" id="PTHR30408">
    <property type="entry name" value="TYPE-1 RESTRICTION ENZYME ECOKI SPECIFICITY PROTEIN"/>
    <property type="match status" value="1"/>
</dbReference>
<sequence length="355" mass="39111">MHSDVLAQTEHTISEEGLRNSSAKLIPAGEVIMASRVGLGKACILQHDTAINQDIRALLPLKPSTVDRRFCLYWLQSVKDDIIAAGTGATVQGIKLPFIKSLPFPDVAFEEQKRIVAVLDQAFAALDRALALAEANLADAEELFDGWLTAVFHDHPAEWATRKLRDLCHQITVGHVGPMADRYTSAGTPFLRSQNVRPFRIDLGDVKFIDDAFRSELKKSELRPGDVAIVRTGYPGTAAVIPDDLPLANCADLVIARPKDELHPEFLAMFLNSSFGKKMVAEKSVGAAQKHFNVGAAKEVDFAYPGLEDQRTIVNQMKAMRGHSARLYDQCQAKIDELQELRQALLRQAFAGELT</sequence>
<evidence type="ECO:0000259" key="4">
    <source>
        <dbReference type="Pfam" id="PF01420"/>
    </source>
</evidence>
<evidence type="ECO:0000313" key="6">
    <source>
        <dbReference type="Proteomes" id="UP000092484"/>
    </source>
</evidence>
<name>A0A1A7BDH1_9SPHN</name>
<accession>A0A1A7BDH1</accession>
<keyword evidence="3" id="KW-0238">DNA-binding</keyword>
<dbReference type="InterPro" id="IPR000055">
    <property type="entry name" value="Restrct_endonuc_typeI_TRD"/>
</dbReference>
<dbReference type="GO" id="GO:0009307">
    <property type="term" value="P:DNA restriction-modification system"/>
    <property type="evidence" value="ECO:0007669"/>
    <property type="project" value="UniProtKB-KW"/>
</dbReference>
<dbReference type="EMBL" id="LZYB01000005">
    <property type="protein sequence ID" value="OBV10539.1"/>
    <property type="molecule type" value="Genomic_DNA"/>
</dbReference>
<dbReference type="Proteomes" id="UP000092484">
    <property type="component" value="Unassembled WGS sequence"/>
</dbReference>
<dbReference type="STRING" id="1300349.I603_2141"/>
<dbReference type="SUPFAM" id="SSF116734">
    <property type="entry name" value="DNA methylase specificity domain"/>
    <property type="match status" value="2"/>
</dbReference>